<keyword evidence="1" id="KW-0732">Signal</keyword>
<sequence>MKLAVRALFFSTVAGILTLATAHAADMPLTKSDAVMFADICPDFGPSFFNIPDPGTCIKLTGKVHDYQALREDVHVRCLEPLGRLERFAVNGRLQLDWRLISQCDLEIADFQPFVAKKRGKAFDANTLTADKVFTQSSGLTGGYAYPFWGFNDNAYGDMVLAPEHAQ</sequence>
<proteinExistence type="predicted"/>
<dbReference type="RefSeq" id="WP_367622611.1">
    <property type="nucleotide sequence ID" value="NZ_JBFNQD010000001.1"/>
</dbReference>
<evidence type="ECO:0000256" key="1">
    <source>
        <dbReference type="SAM" id="SignalP"/>
    </source>
</evidence>
<accession>A0ABV3PEP9</accession>
<dbReference type="EMBL" id="JBFNQD010000001">
    <property type="protein sequence ID" value="MEW9304109.1"/>
    <property type="molecule type" value="Genomic_DNA"/>
</dbReference>
<feature type="chain" id="PRO_5045964857" description="Porin" evidence="1">
    <location>
        <begin position="25"/>
        <end position="167"/>
    </location>
</feature>
<gene>
    <name evidence="2" type="ORF">ABXS05_01065</name>
</gene>
<reference evidence="2 3" key="1">
    <citation type="submission" date="2024-07" db="EMBL/GenBank/DDBJ databases">
        <title>Description of Labrys sedimenti sp. nov., isolated from a diclofenac-degrading enrichment culture.</title>
        <authorList>
            <person name="Tancsics A."/>
            <person name="Csepanyi A."/>
        </authorList>
    </citation>
    <scope>NUCLEOTIDE SEQUENCE [LARGE SCALE GENOMIC DNA]</scope>
    <source>
        <strain evidence="2 3">LMG 23578</strain>
    </source>
</reference>
<name>A0ABV3PEP9_9HYPH</name>
<evidence type="ECO:0000313" key="2">
    <source>
        <dbReference type="EMBL" id="MEW9304109.1"/>
    </source>
</evidence>
<dbReference type="Proteomes" id="UP001555786">
    <property type="component" value="Unassembled WGS sequence"/>
</dbReference>
<feature type="signal peptide" evidence="1">
    <location>
        <begin position="1"/>
        <end position="24"/>
    </location>
</feature>
<organism evidence="2 3">
    <name type="scientific">Labrys neptuniae</name>
    <dbReference type="NCBI Taxonomy" id="376174"/>
    <lineage>
        <taxon>Bacteria</taxon>
        <taxon>Pseudomonadati</taxon>
        <taxon>Pseudomonadota</taxon>
        <taxon>Alphaproteobacteria</taxon>
        <taxon>Hyphomicrobiales</taxon>
        <taxon>Xanthobacteraceae</taxon>
        <taxon>Labrys</taxon>
    </lineage>
</organism>
<comment type="caution">
    <text evidence="2">The sequence shown here is derived from an EMBL/GenBank/DDBJ whole genome shotgun (WGS) entry which is preliminary data.</text>
</comment>
<evidence type="ECO:0008006" key="4">
    <source>
        <dbReference type="Google" id="ProtNLM"/>
    </source>
</evidence>
<keyword evidence="3" id="KW-1185">Reference proteome</keyword>
<protein>
    <recommendedName>
        <fullName evidence="4">Porin</fullName>
    </recommendedName>
</protein>
<evidence type="ECO:0000313" key="3">
    <source>
        <dbReference type="Proteomes" id="UP001555786"/>
    </source>
</evidence>